<gene>
    <name evidence="2" type="ORF">Ahy_B06g084059</name>
</gene>
<feature type="region of interest" description="Disordered" evidence="1">
    <location>
        <begin position="1"/>
        <end position="32"/>
    </location>
</feature>
<evidence type="ECO:0000313" key="2">
    <source>
        <dbReference type="EMBL" id="RYR04356.1"/>
    </source>
</evidence>
<evidence type="ECO:0000313" key="3">
    <source>
        <dbReference type="Proteomes" id="UP000289738"/>
    </source>
</evidence>
<proteinExistence type="predicted"/>
<dbReference type="Proteomes" id="UP000289738">
    <property type="component" value="Chromosome B06"/>
</dbReference>
<dbReference type="AlphaFoldDB" id="A0A444YQV8"/>
<comment type="caution">
    <text evidence="2">The sequence shown here is derived from an EMBL/GenBank/DDBJ whole genome shotgun (WGS) entry which is preliminary data.</text>
</comment>
<protein>
    <submittedName>
        <fullName evidence="2">Uncharacterized protein</fullName>
    </submittedName>
</protein>
<dbReference type="EMBL" id="SDMP01000016">
    <property type="protein sequence ID" value="RYR04356.1"/>
    <property type="molecule type" value="Genomic_DNA"/>
</dbReference>
<name>A0A444YQV8_ARAHY</name>
<feature type="compositionally biased region" description="Acidic residues" evidence="1">
    <location>
        <begin position="14"/>
        <end position="32"/>
    </location>
</feature>
<evidence type="ECO:0000256" key="1">
    <source>
        <dbReference type="SAM" id="MobiDB-lite"/>
    </source>
</evidence>
<feature type="compositionally biased region" description="Acidic residues" evidence="1">
    <location>
        <begin position="383"/>
        <end position="408"/>
    </location>
</feature>
<reference evidence="2 3" key="1">
    <citation type="submission" date="2019-01" db="EMBL/GenBank/DDBJ databases">
        <title>Sequencing of cultivated peanut Arachis hypogaea provides insights into genome evolution and oil improvement.</title>
        <authorList>
            <person name="Chen X."/>
        </authorList>
    </citation>
    <scope>NUCLEOTIDE SEQUENCE [LARGE SCALE GENOMIC DNA]</scope>
    <source>
        <strain evidence="3">cv. Fuhuasheng</strain>
        <tissue evidence="2">Leaves</tissue>
    </source>
</reference>
<dbReference type="PANTHER" id="PTHR47718">
    <property type="entry name" value="OS01G0519700 PROTEIN"/>
    <property type="match status" value="1"/>
</dbReference>
<accession>A0A444YQV8</accession>
<sequence>MSGIFTDTEMNEQYQEEDDINQQEEQVCDQDTMDEQNEFEQDFRDEVTEGAYFSDSDQSEDILEAAYAVDSVQDITTLNFSENFVEEIGKYHFSTLQLAFYFYLKISSSQIFGLQASQAGGYEFVGYGPRDMYNKIARQRRQIPGDAARRKWVKLIEEFGLEDKSWVINMYEENHMWATAYIRGKFFVGFRTTSRCEGLHSVVARYVGSRYDLTSFVEHFQRYVAHLRFKEFNADYESTHGVPVMQTCIELLERYVAELYTHEIFLLFWPFLSRAGSMQVLNIENNYDCIKYIQLAAVAAKVPERYEDTRDIIMGLYSSYKAADEGTNQPQSGVAKSSNPYMHQSGVGSGQPSRKKRQRCSVCQMEGHKKTTCPWQKDIDNNIIEDEANGSDDNDMYTEPTADLDTDD</sequence>
<feature type="region of interest" description="Disordered" evidence="1">
    <location>
        <begin position="324"/>
        <end position="408"/>
    </location>
</feature>
<organism evidence="2 3">
    <name type="scientific">Arachis hypogaea</name>
    <name type="common">Peanut</name>
    <dbReference type="NCBI Taxonomy" id="3818"/>
    <lineage>
        <taxon>Eukaryota</taxon>
        <taxon>Viridiplantae</taxon>
        <taxon>Streptophyta</taxon>
        <taxon>Embryophyta</taxon>
        <taxon>Tracheophyta</taxon>
        <taxon>Spermatophyta</taxon>
        <taxon>Magnoliopsida</taxon>
        <taxon>eudicotyledons</taxon>
        <taxon>Gunneridae</taxon>
        <taxon>Pentapetalae</taxon>
        <taxon>rosids</taxon>
        <taxon>fabids</taxon>
        <taxon>Fabales</taxon>
        <taxon>Fabaceae</taxon>
        <taxon>Papilionoideae</taxon>
        <taxon>50 kb inversion clade</taxon>
        <taxon>dalbergioids sensu lato</taxon>
        <taxon>Dalbergieae</taxon>
        <taxon>Pterocarpus clade</taxon>
        <taxon>Arachis</taxon>
    </lineage>
</organism>
<keyword evidence="3" id="KW-1185">Reference proteome</keyword>
<feature type="compositionally biased region" description="Polar residues" evidence="1">
    <location>
        <begin position="326"/>
        <end position="342"/>
    </location>
</feature>